<dbReference type="SUPFAM" id="SSF47384">
    <property type="entry name" value="Homodimeric domain of signal transducing histidine kinase"/>
    <property type="match status" value="1"/>
</dbReference>
<dbReference type="PROSITE" id="PS50885">
    <property type="entry name" value="HAMP"/>
    <property type="match status" value="1"/>
</dbReference>
<dbReference type="RefSeq" id="WP_047689680.1">
    <property type="nucleotide sequence ID" value="NZ_CAWNHI010000002.1"/>
</dbReference>
<keyword evidence="13" id="KW-0902">Two-component regulatory system</keyword>
<dbReference type="InterPro" id="IPR036097">
    <property type="entry name" value="HisK_dim/P_sf"/>
</dbReference>
<dbReference type="SMART" id="SM00304">
    <property type="entry name" value="HAMP"/>
    <property type="match status" value="1"/>
</dbReference>
<evidence type="ECO:0000256" key="5">
    <source>
        <dbReference type="ARBA" id="ARBA00022519"/>
    </source>
</evidence>
<evidence type="ECO:0000256" key="12">
    <source>
        <dbReference type="ARBA" id="ARBA00022989"/>
    </source>
</evidence>
<keyword evidence="9" id="KW-0547">Nucleotide-binding</keyword>
<dbReference type="PANTHER" id="PTHR43065">
    <property type="entry name" value="SENSOR HISTIDINE KINASE"/>
    <property type="match status" value="1"/>
</dbReference>
<keyword evidence="6" id="KW-0597">Phosphoprotein</keyword>
<evidence type="ECO:0000313" key="20">
    <source>
        <dbReference type="Proteomes" id="UP000215148"/>
    </source>
</evidence>
<dbReference type="CDD" id="cd06225">
    <property type="entry name" value="HAMP"/>
    <property type="match status" value="1"/>
</dbReference>
<evidence type="ECO:0000256" key="3">
    <source>
        <dbReference type="ARBA" id="ARBA00012438"/>
    </source>
</evidence>
<feature type="transmembrane region" description="Helical" evidence="16">
    <location>
        <begin position="321"/>
        <end position="341"/>
    </location>
</feature>
<proteinExistence type="predicted"/>
<dbReference type="FunFam" id="1.10.287.130:FF:000049">
    <property type="entry name" value="C4-dicarboxylate transport sensor protein DctB"/>
    <property type="match status" value="1"/>
</dbReference>
<reference evidence="19 20" key="1">
    <citation type="submission" date="2017-08" db="EMBL/GenBank/DDBJ databases">
        <title>The Vibrio qinghaiensis sp.-Q67 is a luminous bacteria isolated firstly from Qinghai lake, Qinghai province, China, which has been proved to be very sensitive to detect environmental and food pollutants. Therefore, complete genome analysis of V. qinghaiensis sp.-Q67 highlights the potential application of this strain on detection of hazards in the contaminated environments.</title>
        <authorList>
            <person name="Gong L."/>
        </authorList>
    </citation>
    <scope>NUCLEOTIDE SEQUENCE [LARGE SCALE GENOMIC DNA]</scope>
    <source>
        <strain evidence="19 20">Q67</strain>
    </source>
</reference>
<keyword evidence="20" id="KW-1185">Reference proteome</keyword>
<evidence type="ECO:0000259" key="17">
    <source>
        <dbReference type="PROSITE" id="PS50109"/>
    </source>
</evidence>
<dbReference type="PIRSF" id="PIRSF037119">
    <property type="entry name" value="STHK_PgtB"/>
    <property type="match status" value="1"/>
</dbReference>
<evidence type="ECO:0000256" key="13">
    <source>
        <dbReference type="ARBA" id="ARBA00023012"/>
    </source>
</evidence>
<dbReference type="InterPro" id="IPR017116">
    <property type="entry name" value="Sig_transdc_His_kinase_PgtB"/>
</dbReference>
<keyword evidence="12 16" id="KW-1133">Transmembrane helix</keyword>
<evidence type="ECO:0000256" key="2">
    <source>
        <dbReference type="ARBA" id="ARBA00004429"/>
    </source>
</evidence>
<dbReference type="InterPro" id="IPR003594">
    <property type="entry name" value="HATPase_dom"/>
</dbReference>
<feature type="domain" description="HAMP" evidence="18">
    <location>
        <begin position="343"/>
        <end position="395"/>
    </location>
</feature>
<name>A0A223N2B7_9VIBR</name>
<evidence type="ECO:0000256" key="14">
    <source>
        <dbReference type="ARBA" id="ARBA00023136"/>
    </source>
</evidence>
<dbReference type="Pfam" id="PF00512">
    <property type="entry name" value="HisKA"/>
    <property type="match status" value="1"/>
</dbReference>
<keyword evidence="10 19" id="KW-0418">Kinase</keyword>
<comment type="catalytic activity">
    <reaction evidence="1">
        <text>ATP + protein L-histidine = ADP + protein N-phospho-L-histidine.</text>
        <dbReference type="EC" id="2.7.13.3"/>
    </reaction>
</comment>
<dbReference type="InterPro" id="IPR005467">
    <property type="entry name" value="His_kinase_dom"/>
</dbReference>
<dbReference type="AlphaFoldDB" id="A0A223N2B7"/>
<dbReference type="GO" id="GO:0005886">
    <property type="term" value="C:plasma membrane"/>
    <property type="evidence" value="ECO:0007669"/>
    <property type="project" value="UniProtKB-SubCell"/>
</dbReference>
<evidence type="ECO:0000256" key="6">
    <source>
        <dbReference type="ARBA" id="ARBA00022553"/>
    </source>
</evidence>
<dbReference type="Proteomes" id="UP000215148">
    <property type="component" value="Chromosome 2"/>
</dbReference>
<evidence type="ECO:0000256" key="15">
    <source>
        <dbReference type="ARBA" id="ARBA00073143"/>
    </source>
</evidence>
<evidence type="ECO:0000256" key="9">
    <source>
        <dbReference type="ARBA" id="ARBA00022741"/>
    </source>
</evidence>
<evidence type="ECO:0000313" key="19">
    <source>
        <dbReference type="EMBL" id="ASU23927.1"/>
    </source>
</evidence>
<sequence>MIFPKYNTIGARLVLAFACSTLLLTIVSIVAWGTWNSLDNQVSELLDKSVPKYNASYLLESSSSEIKRRIEIISNTRNKVELDEQRQRLDNNLTTISKILSEIELNSEQQRLLAGYQRLRNLSEQFGLLVGQRIDQSRQIELLQEQIQWLHQDIGSELTPLRQEIQWQLERKMKGNESDMLFASLGAVQSILDGEAQTFMFAKELIQSKHISQVNNGMKVLQFRLEELYAQSAPIFSQPATIAYQQLLSELMDVLSLNGSFHQNLRSMVRLNAQLDDIRAEVQQQLLHQHTDIAMLVANADESFVQAKKETTELVSHGNRILFVCFSLSIIISLFLTYYFINRRIVGRLNRLSDSLDAIIHNDLSHPIVVDGRDEIGRISEKLVQYGKKVEEMDRTNALSLINNTQASLITCDLDGYIESANLSARVRLNIDQNEDPKAFWLCFSTSTQSQLQALFNPEAKLIENGADVITLSLGDVDKPYYLRLYLRKYTHGLSDKVIITITDVTDQEHANRLLEERVRAKTHSLREKNHQLLAEIEQHHRTENHLKKTQSELVQAAKMAVVGQTMTSLAHELNQPLSAMSTYLYSVNLALEQKKTEQIRHSIDHIEHLTERMGKIINGLRHFSRKSSSDETLTPVLITDVIGQAMLLVETKAKRQQIVLQSHIHQPIQVIADQIGLEQVLINLLVNGCEAVVGCEHKKVDVILLSSTPTHHVVAVCDSGAGFAHDVVEKLFTPFTTTKEVGLGLGLNICRSLIGKIKGQIYLASTVSRGAMVVLELPYES</sequence>
<dbReference type="PROSITE" id="PS50109">
    <property type="entry name" value="HIS_KIN"/>
    <property type="match status" value="1"/>
</dbReference>
<evidence type="ECO:0000256" key="1">
    <source>
        <dbReference type="ARBA" id="ARBA00000085"/>
    </source>
</evidence>
<dbReference type="Gene3D" id="6.10.340.10">
    <property type="match status" value="1"/>
</dbReference>
<dbReference type="SMART" id="SM00387">
    <property type="entry name" value="HATPase_c"/>
    <property type="match status" value="1"/>
</dbReference>
<dbReference type="SUPFAM" id="SSF55874">
    <property type="entry name" value="ATPase domain of HSP90 chaperone/DNA topoisomerase II/histidine kinase"/>
    <property type="match status" value="1"/>
</dbReference>
<keyword evidence="8 16" id="KW-0812">Transmembrane</keyword>
<dbReference type="EMBL" id="CP022742">
    <property type="protein sequence ID" value="ASU23927.1"/>
    <property type="molecule type" value="Genomic_DNA"/>
</dbReference>
<keyword evidence="4" id="KW-1003">Cell membrane</keyword>
<dbReference type="GO" id="GO:0005524">
    <property type="term" value="F:ATP binding"/>
    <property type="evidence" value="ECO:0007669"/>
    <property type="project" value="UniProtKB-KW"/>
</dbReference>
<dbReference type="Gene3D" id="1.10.287.130">
    <property type="match status" value="1"/>
</dbReference>
<keyword evidence="11" id="KW-0067">ATP-binding</keyword>
<dbReference type="Pfam" id="PF00672">
    <property type="entry name" value="HAMP"/>
    <property type="match status" value="1"/>
</dbReference>
<accession>A0A223N2B7</accession>
<dbReference type="Pfam" id="PF02518">
    <property type="entry name" value="HATPase_c"/>
    <property type="match status" value="1"/>
</dbReference>
<comment type="subcellular location">
    <subcellularLocation>
        <location evidence="2">Cell inner membrane</location>
        <topology evidence="2">Multi-pass membrane protein</topology>
    </subcellularLocation>
</comment>
<dbReference type="InterPro" id="IPR003661">
    <property type="entry name" value="HisK_dim/P_dom"/>
</dbReference>
<dbReference type="Gene3D" id="3.30.565.10">
    <property type="entry name" value="Histidine kinase-like ATPase, C-terminal domain"/>
    <property type="match status" value="1"/>
</dbReference>
<evidence type="ECO:0000256" key="8">
    <source>
        <dbReference type="ARBA" id="ARBA00022692"/>
    </source>
</evidence>
<dbReference type="PANTHER" id="PTHR43065:SF10">
    <property type="entry name" value="PEROXIDE STRESS-ACTIVATED HISTIDINE KINASE MAK3"/>
    <property type="match status" value="1"/>
</dbReference>
<dbReference type="CDD" id="cd00082">
    <property type="entry name" value="HisKA"/>
    <property type="match status" value="1"/>
</dbReference>
<evidence type="ECO:0000256" key="4">
    <source>
        <dbReference type="ARBA" id="ARBA00022475"/>
    </source>
</evidence>
<dbReference type="InterPro" id="IPR003660">
    <property type="entry name" value="HAMP_dom"/>
</dbReference>
<keyword evidence="5" id="KW-0997">Cell inner membrane</keyword>
<dbReference type="InterPro" id="IPR004358">
    <property type="entry name" value="Sig_transdc_His_kin-like_C"/>
</dbReference>
<evidence type="ECO:0000256" key="11">
    <source>
        <dbReference type="ARBA" id="ARBA00022840"/>
    </source>
</evidence>
<evidence type="ECO:0000256" key="10">
    <source>
        <dbReference type="ARBA" id="ARBA00022777"/>
    </source>
</evidence>
<dbReference type="InterPro" id="IPR036890">
    <property type="entry name" value="HATPase_C_sf"/>
</dbReference>
<organism evidence="19 20">
    <name type="scientific">Vibrio qinghaiensis</name>
    <dbReference type="NCBI Taxonomy" id="2025808"/>
    <lineage>
        <taxon>Bacteria</taxon>
        <taxon>Pseudomonadati</taxon>
        <taxon>Pseudomonadota</taxon>
        <taxon>Gammaproteobacteria</taxon>
        <taxon>Vibrionales</taxon>
        <taxon>Vibrionaceae</taxon>
        <taxon>Vibrio</taxon>
    </lineage>
</organism>
<dbReference type="KEGG" id="vqi:CCZ37_15225"/>
<evidence type="ECO:0000256" key="7">
    <source>
        <dbReference type="ARBA" id="ARBA00022679"/>
    </source>
</evidence>
<keyword evidence="14 16" id="KW-0472">Membrane</keyword>
<gene>
    <name evidence="19" type="ORF">CCZ37_15225</name>
</gene>
<dbReference type="SMART" id="SM00388">
    <property type="entry name" value="HisKA"/>
    <property type="match status" value="1"/>
</dbReference>
<evidence type="ECO:0000259" key="18">
    <source>
        <dbReference type="PROSITE" id="PS50885"/>
    </source>
</evidence>
<dbReference type="PRINTS" id="PR00344">
    <property type="entry name" value="BCTRLSENSOR"/>
</dbReference>
<keyword evidence="7" id="KW-0808">Transferase</keyword>
<dbReference type="EC" id="2.7.13.3" evidence="3"/>
<dbReference type="GO" id="GO:0000155">
    <property type="term" value="F:phosphorelay sensor kinase activity"/>
    <property type="evidence" value="ECO:0007669"/>
    <property type="project" value="InterPro"/>
</dbReference>
<protein>
    <recommendedName>
        <fullName evidence="15">C4-dicarboxylate transport sensor protein DctB</fullName>
        <ecNumber evidence="3">2.7.13.3</ecNumber>
    </recommendedName>
</protein>
<feature type="domain" description="Histidine kinase" evidence="17">
    <location>
        <begin position="569"/>
        <end position="782"/>
    </location>
</feature>
<evidence type="ECO:0000256" key="16">
    <source>
        <dbReference type="SAM" id="Phobius"/>
    </source>
</evidence>